<dbReference type="WBParaSite" id="PS1159_v2.g10973.t1">
    <property type="protein sequence ID" value="PS1159_v2.g10973.t1"/>
    <property type="gene ID" value="PS1159_v2.g10973"/>
</dbReference>
<sequence>MDILVWWSLTGNFGNLPPLDFSRTQIRKNQIDSLNLSSSPRDDADAGYDGTGGEQQPDEEDYRQAMDLHQLISHQLNLHGENPPISADEVIEEIDEIMQTCDLIHSMTTDRTNDSSVDSMYSSMRSPFTSTSQNTECDYKFKHTAALNVTSEELSTLPQSKLLTLMAEMEQLIMVYNAELVSELAHRDEMIYEKECKNKFVTLLVKIQDQRRKFQGQGKKKKLLSKLEGSPSPQFMTASIPFDDENTVLDVPTLESMIKILDAISEDSQQVPNLLTDYILNVVCPSTETSVTAN</sequence>
<name>A0AC35EUV4_9BILA</name>
<dbReference type="Proteomes" id="UP000887580">
    <property type="component" value="Unplaced"/>
</dbReference>
<evidence type="ECO:0000313" key="1">
    <source>
        <dbReference type="Proteomes" id="UP000887580"/>
    </source>
</evidence>
<protein>
    <submittedName>
        <fullName evidence="2">Fasciculation and elongation protein zeta-2-like</fullName>
    </submittedName>
</protein>
<organism evidence="1 2">
    <name type="scientific">Panagrolaimus sp. PS1159</name>
    <dbReference type="NCBI Taxonomy" id="55785"/>
    <lineage>
        <taxon>Eukaryota</taxon>
        <taxon>Metazoa</taxon>
        <taxon>Ecdysozoa</taxon>
        <taxon>Nematoda</taxon>
        <taxon>Chromadorea</taxon>
        <taxon>Rhabditida</taxon>
        <taxon>Tylenchina</taxon>
        <taxon>Panagrolaimomorpha</taxon>
        <taxon>Panagrolaimoidea</taxon>
        <taxon>Panagrolaimidae</taxon>
        <taxon>Panagrolaimus</taxon>
    </lineage>
</organism>
<proteinExistence type="predicted"/>
<reference evidence="2" key="1">
    <citation type="submission" date="2022-11" db="UniProtKB">
        <authorList>
            <consortium name="WormBaseParasite"/>
        </authorList>
    </citation>
    <scope>IDENTIFICATION</scope>
</reference>
<evidence type="ECO:0000313" key="2">
    <source>
        <dbReference type="WBParaSite" id="PS1159_v2.g10973.t1"/>
    </source>
</evidence>
<accession>A0AC35EUV4</accession>